<dbReference type="Gene3D" id="1.25.40.10">
    <property type="entry name" value="Tetratricopeptide repeat domain"/>
    <property type="match status" value="5"/>
</dbReference>
<feature type="repeat" description="PPR" evidence="2">
    <location>
        <begin position="278"/>
        <end position="308"/>
    </location>
</feature>
<keyword evidence="3" id="KW-0472">Membrane</keyword>
<organism evidence="5 6">
    <name type="scientific">Acer yangbiense</name>
    <dbReference type="NCBI Taxonomy" id="1000413"/>
    <lineage>
        <taxon>Eukaryota</taxon>
        <taxon>Viridiplantae</taxon>
        <taxon>Streptophyta</taxon>
        <taxon>Embryophyta</taxon>
        <taxon>Tracheophyta</taxon>
        <taxon>Spermatophyta</taxon>
        <taxon>Magnoliopsida</taxon>
        <taxon>eudicotyledons</taxon>
        <taxon>Gunneridae</taxon>
        <taxon>Pentapetalae</taxon>
        <taxon>rosids</taxon>
        <taxon>malvids</taxon>
        <taxon>Sapindales</taxon>
        <taxon>Sapindaceae</taxon>
        <taxon>Hippocastanoideae</taxon>
        <taxon>Acereae</taxon>
        <taxon>Acer</taxon>
    </lineage>
</organism>
<dbReference type="GO" id="GO:0003723">
    <property type="term" value="F:RNA binding"/>
    <property type="evidence" value="ECO:0007669"/>
    <property type="project" value="InterPro"/>
</dbReference>
<evidence type="ECO:0000256" key="2">
    <source>
        <dbReference type="PROSITE-ProRule" id="PRU00708"/>
    </source>
</evidence>
<dbReference type="InterPro" id="IPR046960">
    <property type="entry name" value="PPR_At4g14850-like_plant"/>
</dbReference>
<gene>
    <name evidence="5" type="ORF">EZV62_004746</name>
</gene>
<evidence type="ECO:0000313" key="5">
    <source>
        <dbReference type="EMBL" id="TXG69811.1"/>
    </source>
</evidence>
<dbReference type="NCBIfam" id="TIGR00756">
    <property type="entry name" value="PPR"/>
    <property type="match status" value="7"/>
</dbReference>
<dbReference type="PROSITE" id="PS51499">
    <property type="entry name" value="APO"/>
    <property type="match status" value="1"/>
</dbReference>
<keyword evidence="6" id="KW-1185">Reference proteome</keyword>
<accession>A0A5C7IKS5</accession>
<dbReference type="AlphaFoldDB" id="A0A5C7IKS5"/>
<evidence type="ECO:0000313" key="6">
    <source>
        <dbReference type="Proteomes" id="UP000323000"/>
    </source>
</evidence>
<dbReference type="OrthoDB" id="185373at2759"/>
<reference evidence="6" key="1">
    <citation type="journal article" date="2019" name="Gigascience">
        <title>De novo genome assembly of the endangered Acer yangbiense, a plant species with extremely small populations endemic to Yunnan Province, China.</title>
        <authorList>
            <person name="Yang J."/>
            <person name="Wariss H.M."/>
            <person name="Tao L."/>
            <person name="Zhang R."/>
            <person name="Yun Q."/>
            <person name="Hollingsworth P."/>
            <person name="Dao Z."/>
            <person name="Luo G."/>
            <person name="Guo H."/>
            <person name="Ma Y."/>
            <person name="Sun W."/>
        </authorList>
    </citation>
    <scope>NUCLEOTIDE SEQUENCE [LARGE SCALE GENOMIC DNA]</scope>
    <source>
        <strain evidence="6">cv. Malutang</strain>
    </source>
</reference>
<feature type="domain" description="APO" evidence="4">
    <location>
        <begin position="62"/>
        <end position="148"/>
    </location>
</feature>
<dbReference type="GO" id="GO:0048731">
    <property type="term" value="P:system development"/>
    <property type="evidence" value="ECO:0007669"/>
    <property type="project" value="UniProtKB-ARBA"/>
</dbReference>
<feature type="repeat" description="PPR" evidence="2">
    <location>
        <begin position="370"/>
        <end position="400"/>
    </location>
</feature>
<keyword evidence="3" id="KW-1133">Transmembrane helix</keyword>
<dbReference type="FunFam" id="1.25.40.10:FF:001810">
    <property type="entry name" value="Pentatricopeptide repeat-containing protein mitochondrial"/>
    <property type="match status" value="1"/>
</dbReference>
<feature type="repeat" description="PPR" evidence="2">
    <location>
        <begin position="570"/>
        <end position="604"/>
    </location>
</feature>
<dbReference type="EMBL" id="VAHF01000002">
    <property type="protein sequence ID" value="TXG69811.1"/>
    <property type="molecule type" value="Genomic_DNA"/>
</dbReference>
<keyword evidence="1" id="KW-0677">Repeat</keyword>
<dbReference type="GO" id="GO:0009451">
    <property type="term" value="P:RNA modification"/>
    <property type="evidence" value="ECO:0007669"/>
    <property type="project" value="InterPro"/>
</dbReference>
<dbReference type="PANTHER" id="PTHR47926:SF380">
    <property type="entry name" value="PENTATRICOPEPTIDE REPEAT-CONTAINING PROTEIN"/>
    <property type="match status" value="1"/>
</dbReference>
<evidence type="ECO:0000259" key="4">
    <source>
        <dbReference type="PROSITE" id="PS51499"/>
    </source>
</evidence>
<protein>
    <recommendedName>
        <fullName evidence="4">APO domain-containing protein</fullName>
    </recommendedName>
</protein>
<dbReference type="Pfam" id="PF01535">
    <property type="entry name" value="PPR"/>
    <property type="match status" value="6"/>
</dbReference>
<feature type="repeat" description="PPR" evidence="2">
    <location>
        <begin position="185"/>
        <end position="215"/>
    </location>
</feature>
<feature type="repeat" description="PPR" evidence="2">
    <location>
        <begin position="401"/>
        <end position="435"/>
    </location>
</feature>
<proteinExistence type="predicted"/>
<dbReference type="Pfam" id="PF05634">
    <property type="entry name" value="APO_RNA-bind"/>
    <property type="match status" value="1"/>
</dbReference>
<dbReference type="InterPro" id="IPR011990">
    <property type="entry name" value="TPR-like_helical_dom_sf"/>
</dbReference>
<sequence length="662" mass="74271">MKYCSRPKRKFSTSIALQVPLYVASLGTWMALNMLVLEVAPKPTVGLLLYEAHSVRTSSTSACTTCNSCSTKVRRLRNSWLCGAFKHQWRDGKHGWQDAIVDEVFPFNYVWHAQDPKGPRLRSALKRFYGKAPAVVEVCMQAGAQIPERSTSCGVYNHNVKISRLGSSGRVKEARKLFDEMSQRDSVSYASMITVYLKNNDLPRAETLFRELPDRNIVAESAMIDGYVKAGRVDEARKIFDEMAERNVYSWTSLISGYFKTGQVDEGCRLFDRMPVKNVVSWTTVVLGYAQNGLIEQARNVFNQMPERNVFAWTALIKSYVDHGQIDEAFNLFHEMPQQNQYSWNIMILGCLNAKRIHAAIQLFNMPNKDIAAWNAMITAYIDEGIMAEATELFDLMPQRNIVTWNAMIDGYARNGPEGEALKQLILMLQSRFKPNETTITSVLISCKGMLELMQAHALAIRLGVEHETSLTNTLVTMYSRIGDVDSASLAFEHLKFKDVVSWTAMILAYSNHGYGYHVLPAFARMLRSGIKPDEITFVGILSACSHVGLVEKGQKLFYSMSHVYGFKPRAEHYSCLVDILGRAGKMEKAMRIVNEMPPNECDSAVLGALLGACKLHGDVRMANEIGARLIELKPTSCGGYVLLANVYAAGGEWDEFAQGRR</sequence>
<feature type="repeat" description="PPR" evidence="2">
    <location>
        <begin position="499"/>
        <end position="533"/>
    </location>
</feature>
<dbReference type="FunFam" id="1.25.40.10:FF:000125">
    <property type="entry name" value="Pentatricopeptide repeat-containing protein"/>
    <property type="match status" value="1"/>
</dbReference>
<dbReference type="InterPro" id="IPR002885">
    <property type="entry name" value="PPR_rpt"/>
</dbReference>
<dbReference type="PROSITE" id="PS51375">
    <property type="entry name" value="PPR"/>
    <property type="match status" value="8"/>
</dbReference>
<keyword evidence="3" id="KW-0812">Transmembrane</keyword>
<name>A0A5C7IKS5_9ROSI</name>
<dbReference type="Proteomes" id="UP000323000">
    <property type="component" value="Chromosome 2"/>
</dbReference>
<dbReference type="InterPro" id="IPR046848">
    <property type="entry name" value="E_motif"/>
</dbReference>
<feature type="transmembrane region" description="Helical" evidence="3">
    <location>
        <begin position="21"/>
        <end position="40"/>
    </location>
</feature>
<feature type="repeat" description="PPR" evidence="2">
    <location>
        <begin position="309"/>
        <end position="343"/>
    </location>
</feature>
<dbReference type="InterPro" id="IPR023342">
    <property type="entry name" value="APO_dom"/>
</dbReference>
<dbReference type="SUPFAM" id="SSF48452">
    <property type="entry name" value="TPR-like"/>
    <property type="match status" value="1"/>
</dbReference>
<evidence type="ECO:0000256" key="3">
    <source>
        <dbReference type="SAM" id="Phobius"/>
    </source>
</evidence>
<dbReference type="Pfam" id="PF13041">
    <property type="entry name" value="PPR_2"/>
    <property type="match status" value="3"/>
</dbReference>
<dbReference type="PANTHER" id="PTHR47926">
    <property type="entry name" value="PENTATRICOPEPTIDE REPEAT-CONTAINING PROTEIN"/>
    <property type="match status" value="1"/>
</dbReference>
<feature type="repeat" description="PPR" evidence="2">
    <location>
        <begin position="216"/>
        <end position="250"/>
    </location>
</feature>
<evidence type="ECO:0000256" key="1">
    <source>
        <dbReference type="ARBA" id="ARBA00022737"/>
    </source>
</evidence>
<dbReference type="Pfam" id="PF20431">
    <property type="entry name" value="E_motif"/>
    <property type="match status" value="1"/>
</dbReference>
<comment type="caution">
    <text evidence="5">The sequence shown here is derived from an EMBL/GenBank/DDBJ whole genome shotgun (WGS) entry which is preliminary data.</text>
</comment>